<dbReference type="PANTHER" id="PTHR36925">
    <property type="entry name" value="COBALT-PRECORRIN-6A REDUCTASE"/>
    <property type="match status" value="1"/>
</dbReference>
<keyword evidence="5" id="KW-1185">Reference proteome</keyword>
<sequence length="254" mass="27012">MATRLLILGGTTEARTLAARIALLPGYAAILSLAGRTATPLPQAVPVRIGGFGGAAGLVGYLRTEKIDALIVATHPFAARIAANAALAANETGIPAVRLIRPPWQAGPGDDWRLFSSLEDLVAGLGERPRRVLVTIGRQEAHAFAVAPQHHYWFRSIEPIEPPLALPDAEFLLERGPFAVDDEVALLRRLQIETLVTKNSGGEATRAKLDAARALGLPVMMVARPPASGLPEVETIDALLDFLRHHAPPAERGA</sequence>
<evidence type="ECO:0000256" key="1">
    <source>
        <dbReference type="ARBA" id="ARBA00004953"/>
    </source>
</evidence>
<dbReference type="GO" id="GO:0009236">
    <property type="term" value="P:cobalamin biosynthetic process"/>
    <property type="evidence" value="ECO:0007669"/>
    <property type="project" value="UniProtKB-UniPathway"/>
</dbReference>
<evidence type="ECO:0000313" key="5">
    <source>
        <dbReference type="Proteomes" id="UP000184485"/>
    </source>
</evidence>
<keyword evidence="2" id="KW-0169">Cobalamin biosynthesis</keyword>
<dbReference type="OrthoDB" id="5183775at2"/>
<dbReference type="NCBIfam" id="TIGR00715">
    <property type="entry name" value="precor6x_red"/>
    <property type="match status" value="1"/>
</dbReference>
<accession>A0A1M4X801</accession>
<evidence type="ECO:0000256" key="3">
    <source>
        <dbReference type="ARBA" id="ARBA00023002"/>
    </source>
</evidence>
<dbReference type="UniPathway" id="UPA00148"/>
<dbReference type="AlphaFoldDB" id="A0A1M4X801"/>
<dbReference type="InterPro" id="IPR003723">
    <property type="entry name" value="Precorrin-6x_reduct"/>
</dbReference>
<dbReference type="GO" id="GO:0016994">
    <property type="term" value="F:precorrin-6A reductase activity"/>
    <property type="evidence" value="ECO:0007669"/>
    <property type="project" value="InterPro"/>
</dbReference>
<name>A0A1M4X801_9HYPH</name>
<dbReference type="PROSITE" id="PS51014">
    <property type="entry name" value="COBK_CBIJ"/>
    <property type="match status" value="1"/>
</dbReference>
<reference evidence="4 5" key="1">
    <citation type="submission" date="2016-11" db="EMBL/GenBank/DDBJ databases">
        <authorList>
            <person name="Jaros S."/>
            <person name="Januszkiewicz K."/>
            <person name="Wedrychowicz H."/>
        </authorList>
    </citation>
    <scope>NUCLEOTIDE SEQUENCE [LARGE SCALE GENOMIC DNA]</scope>
    <source>
        <strain evidence="4 5">DSM 19436</strain>
    </source>
</reference>
<evidence type="ECO:0000313" key="4">
    <source>
        <dbReference type="EMBL" id="SHE89292.1"/>
    </source>
</evidence>
<dbReference type="STRING" id="1122133.SAMN02745157_1168"/>
<proteinExistence type="predicted"/>
<dbReference type="Proteomes" id="UP000184485">
    <property type="component" value="Unassembled WGS sequence"/>
</dbReference>
<comment type="pathway">
    <text evidence="1">Cofactor biosynthesis; adenosylcobalamin biosynthesis.</text>
</comment>
<protein>
    <submittedName>
        <fullName evidence="4">Precorrin-6A/cobalt-precorrin-6A reductase</fullName>
    </submittedName>
</protein>
<dbReference type="EMBL" id="FQUP01000001">
    <property type="protein sequence ID" value="SHE89292.1"/>
    <property type="molecule type" value="Genomic_DNA"/>
</dbReference>
<dbReference type="Pfam" id="PF02571">
    <property type="entry name" value="CbiJ"/>
    <property type="match status" value="1"/>
</dbReference>
<dbReference type="PANTHER" id="PTHR36925:SF1">
    <property type="entry name" value="COBALT-PRECORRIN-6A REDUCTASE"/>
    <property type="match status" value="1"/>
</dbReference>
<gene>
    <name evidence="4" type="ORF">SAMN02745157_1168</name>
</gene>
<evidence type="ECO:0000256" key="2">
    <source>
        <dbReference type="ARBA" id="ARBA00022573"/>
    </source>
</evidence>
<keyword evidence="3" id="KW-0560">Oxidoreductase</keyword>
<organism evidence="4 5">
    <name type="scientific">Kaistia soli DSM 19436</name>
    <dbReference type="NCBI Taxonomy" id="1122133"/>
    <lineage>
        <taxon>Bacteria</taxon>
        <taxon>Pseudomonadati</taxon>
        <taxon>Pseudomonadota</taxon>
        <taxon>Alphaproteobacteria</taxon>
        <taxon>Hyphomicrobiales</taxon>
        <taxon>Kaistiaceae</taxon>
        <taxon>Kaistia</taxon>
    </lineage>
</organism>
<dbReference type="RefSeq" id="WP_073051768.1">
    <property type="nucleotide sequence ID" value="NZ_FQUP01000001.1"/>
</dbReference>
<dbReference type="NCBIfam" id="NF005968">
    <property type="entry name" value="PRK08057.1-2"/>
    <property type="match status" value="1"/>
</dbReference>